<name>A0A6A7BCF6_9PLEO</name>
<feature type="domain" description="LysM" evidence="2">
    <location>
        <begin position="34"/>
        <end position="78"/>
    </location>
</feature>
<dbReference type="SUPFAM" id="SSF54106">
    <property type="entry name" value="LysM domain"/>
    <property type="match status" value="3"/>
</dbReference>
<evidence type="ECO:0000259" key="2">
    <source>
        <dbReference type="PROSITE" id="PS51782"/>
    </source>
</evidence>
<dbReference type="OrthoDB" id="2107166at2759"/>
<dbReference type="InterPro" id="IPR036779">
    <property type="entry name" value="LysM_dom_sf"/>
</dbReference>
<dbReference type="SMART" id="SM00257">
    <property type="entry name" value="LysM"/>
    <property type="match status" value="3"/>
</dbReference>
<accession>A0A6A7BCF6</accession>
<feature type="domain" description="LysM" evidence="2">
    <location>
        <begin position="107"/>
        <end position="152"/>
    </location>
</feature>
<dbReference type="GO" id="GO:0008932">
    <property type="term" value="F:lytic endotransglycosylase activity"/>
    <property type="evidence" value="ECO:0007669"/>
    <property type="project" value="TreeGrafter"/>
</dbReference>
<keyword evidence="4" id="KW-1185">Reference proteome</keyword>
<feature type="domain" description="LysM" evidence="2">
    <location>
        <begin position="164"/>
        <end position="208"/>
    </location>
</feature>
<sequence length="217" mass="22303">MVSYLVAAIALLSATASAASIRRQTLPCGANGTVPYTIVSGDTLGSIATRFNSGICNIASLNGIANPNSIAAGAAINIPQGCTTPDNTSCLPPATKPTATCVFGVGSTYNVRSGDTMSLIANDFNITLPALIGANPAVKNPDLIQVGQQLNVPVCPHSCCDWIGTYTIVKGDTFFDLAGKFGTTTGQIKAVNQNVDPLTIPIGAQIILPKHCKGRRA</sequence>
<evidence type="ECO:0000256" key="1">
    <source>
        <dbReference type="SAM" id="SignalP"/>
    </source>
</evidence>
<dbReference type="Pfam" id="PF01476">
    <property type="entry name" value="LysM"/>
    <property type="match status" value="3"/>
</dbReference>
<dbReference type="PROSITE" id="PS51782">
    <property type="entry name" value="LYSM"/>
    <property type="match status" value="3"/>
</dbReference>
<proteinExistence type="predicted"/>
<evidence type="ECO:0000313" key="4">
    <source>
        <dbReference type="Proteomes" id="UP000799423"/>
    </source>
</evidence>
<dbReference type="PANTHER" id="PTHR33734">
    <property type="entry name" value="LYSM DOMAIN-CONTAINING GPI-ANCHORED PROTEIN 2"/>
    <property type="match status" value="1"/>
</dbReference>
<keyword evidence="1" id="KW-0732">Signal</keyword>
<feature type="chain" id="PRO_5025574183" evidence="1">
    <location>
        <begin position="19"/>
        <end position="217"/>
    </location>
</feature>
<dbReference type="CDD" id="cd00118">
    <property type="entry name" value="LysM"/>
    <property type="match status" value="3"/>
</dbReference>
<dbReference type="InterPro" id="IPR018392">
    <property type="entry name" value="LysM"/>
</dbReference>
<organism evidence="3 4">
    <name type="scientific">Plenodomus tracheiphilus IPT5</name>
    <dbReference type="NCBI Taxonomy" id="1408161"/>
    <lineage>
        <taxon>Eukaryota</taxon>
        <taxon>Fungi</taxon>
        <taxon>Dikarya</taxon>
        <taxon>Ascomycota</taxon>
        <taxon>Pezizomycotina</taxon>
        <taxon>Dothideomycetes</taxon>
        <taxon>Pleosporomycetidae</taxon>
        <taxon>Pleosporales</taxon>
        <taxon>Pleosporineae</taxon>
        <taxon>Leptosphaeriaceae</taxon>
        <taxon>Plenodomus</taxon>
    </lineage>
</organism>
<dbReference type="AlphaFoldDB" id="A0A6A7BCF6"/>
<dbReference type="PANTHER" id="PTHR33734:SF22">
    <property type="entry name" value="MEMBRANE-BOUND LYTIC MUREIN TRANSGLYCOSYLASE D"/>
    <property type="match status" value="1"/>
</dbReference>
<reference evidence="3" key="1">
    <citation type="submission" date="2020-01" db="EMBL/GenBank/DDBJ databases">
        <authorList>
            <consortium name="DOE Joint Genome Institute"/>
            <person name="Haridas S."/>
            <person name="Albert R."/>
            <person name="Binder M."/>
            <person name="Bloem J."/>
            <person name="Labutti K."/>
            <person name="Salamov A."/>
            <person name="Andreopoulos B."/>
            <person name="Baker S.E."/>
            <person name="Barry K."/>
            <person name="Bills G."/>
            <person name="Bluhm B.H."/>
            <person name="Cannon C."/>
            <person name="Castanera R."/>
            <person name="Culley D.E."/>
            <person name="Daum C."/>
            <person name="Ezra D."/>
            <person name="Gonzalez J.B."/>
            <person name="Henrissat B."/>
            <person name="Kuo A."/>
            <person name="Liang C."/>
            <person name="Lipzen A."/>
            <person name="Lutzoni F."/>
            <person name="Magnuson J."/>
            <person name="Mondo S."/>
            <person name="Nolan M."/>
            <person name="Ohm R."/>
            <person name="Pangilinan J."/>
            <person name="Park H.-J."/>
            <person name="Ramirez L."/>
            <person name="Alfaro M."/>
            <person name="Sun H."/>
            <person name="Tritt A."/>
            <person name="Yoshinaga Y."/>
            <person name="Zwiers L.-H."/>
            <person name="Turgeon B.G."/>
            <person name="Goodwin S.B."/>
            <person name="Spatafora J.W."/>
            <person name="Crous P.W."/>
            <person name="Grigoriev I.V."/>
        </authorList>
    </citation>
    <scope>NUCLEOTIDE SEQUENCE</scope>
    <source>
        <strain evidence="3">IPT5</strain>
    </source>
</reference>
<feature type="signal peptide" evidence="1">
    <location>
        <begin position="1"/>
        <end position="18"/>
    </location>
</feature>
<dbReference type="Gene3D" id="3.10.350.10">
    <property type="entry name" value="LysM domain"/>
    <property type="match status" value="3"/>
</dbReference>
<gene>
    <name evidence="3" type="ORF">T440DRAFT_497051</name>
</gene>
<evidence type="ECO:0000313" key="3">
    <source>
        <dbReference type="EMBL" id="KAF2853030.1"/>
    </source>
</evidence>
<dbReference type="Proteomes" id="UP000799423">
    <property type="component" value="Unassembled WGS sequence"/>
</dbReference>
<dbReference type="EMBL" id="MU006296">
    <property type="protein sequence ID" value="KAF2853030.1"/>
    <property type="molecule type" value="Genomic_DNA"/>
</dbReference>
<protein>
    <submittedName>
        <fullName evidence="3">Carbohydrate-binding module family 50 protein</fullName>
    </submittedName>
</protein>